<comment type="caution">
    <text evidence="3">The sequence shown here is derived from an EMBL/GenBank/DDBJ whole genome shotgun (WGS) entry which is preliminary data.</text>
</comment>
<feature type="signal peptide" evidence="2">
    <location>
        <begin position="1"/>
        <end position="21"/>
    </location>
</feature>
<evidence type="ECO:0000313" key="3">
    <source>
        <dbReference type="EMBL" id="KAK5697398.1"/>
    </source>
</evidence>
<proteinExistence type="predicted"/>
<feature type="compositionally biased region" description="Low complexity" evidence="1">
    <location>
        <begin position="756"/>
        <end position="771"/>
    </location>
</feature>
<feature type="region of interest" description="Disordered" evidence="1">
    <location>
        <begin position="1053"/>
        <end position="1098"/>
    </location>
</feature>
<name>A0AAN8A014_9PEZI</name>
<feature type="chain" id="PRO_5043024143" description="Apple domain-containing protein" evidence="2">
    <location>
        <begin position="22"/>
        <end position="1098"/>
    </location>
</feature>
<feature type="compositionally biased region" description="Low complexity" evidence="1">
    <location>
        <begin position="961"/>
        <end position="976"/>
    </location>
</feature>
<evidence type="ECO:0008006" key="5">
    <source>
        <dbReference type="Google" id="ProtNLM"/>
    </source>
</evidence>
<reference evidence="3" key="1">
    <citation type="submission" date="2023-08" db="EMBL/GenBank/DDBJ databases">
        <title>Black Yeasts Isolated from many extreme environments.</title>
        <authorList>
            <person name="Coleine C."/>
            <person name="Stajich J.E."/>
            <person name="Selbmann L."/>
        </authorList>
    </citation>
    <scope>NUCLEOTIDE SEQUENCE</scope>
    <source>
        <strain evidence="3">CCFEE 5810</strain>
    </source>
</reference>
<feature type="compositionally biased region" description="Pro residues" evidence="1">
    <location>
        <begin position="1088"/>
        <end position="1098"/>
    </location>
</feature>
<sequence length="1098" mass="110867">MRQSFFATALCLSLVHTSVEGRAHNKFAQLKIRNGQPVVEPAEQGGVLGWAQDLFRRVVKPRQSSGTCYEDLYFNFVEELPNSESFCQGYMDYPNETVTVDYTPTSTFTYTYTTDVITETELTRTTRVSTVTVTSTPVAKAKRDAAPQITARAALDEASIAQVVNMFRRQNGDTSSTGTLNDTASMSSAFSSACSCQNYGGATVTETYTNDPEVATLSAFGATTTTVTTTRGARATTTTVTVVAPPPLTSALSSPAAPASNVNATAIASTTSSSPAAPATPTALPVTCPDENGDVISQMVAAERFDYIVNCSTDLTSSNFYGALYYPTFGQCISACSIADANFSSPVCQGVSYYNSPNIDGYNCFLKTSGNGSVPMPGVDSAILLRIVMGVDAQDPDGTTTEAVPFGGMTATLNPGQMSSSMSEMMGNSTSSMPMITPGPPMPQSGLLVNAGGYTSFSTYVSAGTTYSTGTVFSTYHSESGSWYESYYTSYSLQWASATTEYAIGAQETQIAGTNTTTTSQSNGADGGYSIISDRNSTTYYPGGYNVTEVISNQTYASNGTELSSTAVTSFYSYQTGGGSSGSNGGSSGGNSNGSIITNEAGVTSTSFYSTQTVIINSGATGGASGYAASGVNGASATTIYASGGTAYSSGYVISGGFGGTGGASGYANSGAITSVPASPSATVITNVNGTAYSSGFAASGVIGGTGGASGNAGSGAIETLPASTSATVILSTGGTAFSSGFAASGSVGGTGGSSGTAASGSIPSSPVSTSNLPRTGEYSTTTPLGTAPLNTAPSAGFPSGYHPVLPPLSTGTSPLTDTGNRTGSQSPPLSTGPAPYTSELPRTGEYSTTSDSFILSFPTGYPPFVPSSPSSGAPPSYQTNGSISVVTGTGTSPVSTSNLPRTGEYSTTSPTLVAYPPVSTPSGPRTGEYSTTAPASSGSPVPSGNDTTSLVPTMPPSYPSLPISSGSPLPSLNSTLPPPTGSFSNSGLPRTGSQAPSSSFTLGTGTSPPIYTLPTPPPPYIPASCSNYTMGTITVTETFTSFGCFDTCPPTSAPSSGSWGPPGGYGPYAAPQAFGPEGGAGWSNPHQFPPPAETTSA</sequence>
<feature type="compositionally biased region" description="Polar residues" evidence="1">
    <location>
        <begin position="810"/>
        <end position="830"/>
    </location>
</feature>
<evidence type="ECO:0000256" key="1">
    <source>
        <dbReference type="SAM" id="MobiDB-lite"/>
    </source>
</evidence>
<organism evidence="3 4">
    <name type="scientific">Elasticomyces elasticus</name>
    <dbReference type="NCBI Taxonomy" id="574655"/>
    <lineage>
        <taxon>Eukaryota</taxon>
        <taxon>Fungi</taxon>
        <taxon>Dikarya</taxon>
        <taxon>Ascomycota</taxon>
        <taxon>Pezizomycotina</taxon>
        <taxon>Dothideomycetes</taxon>
        <taxon>Dothideomycetidae</taxon>
        <taxon>Mycosphaerellales</taxon>
        <taxon>Teratosphaeriaceae</taxon>
        <taxon>Elasticomyces</taxon>
    </lineage>
</organism>
<feature type="compositionally biased region" description="Low complexity" evidence="1">
    <location>
        <begin position="931"/>
        <end position="945"/>
    </location>
</feature>
<accession>A0AAN8A014</accession>
<feature type="region of interest" description="Disordered" evidence="1">
    <location>
        <begin position="749"/>
        <end position="852"/>
    </location>
</feature>
<protein>
    <recommendedName>
        <fullName evidence="5">Apple domain-containing protein</fullName>
    </recommendedName>
</protein>
<dbReference type="EMBL" id="JAVRQU010000011">
    <property type="protein sequence ID" value="KAK5697398.1"/>
    <property type="molecule type" value="Genomic_DNA"/>
</dbReference>
<dbReference type="AlphaFoldDB" id="A0AAN8A014"/>
<keyword evidence="2" id="KW-0732">Signal</keyword>
<gene>
    <name evidence="3" type="ORF">LTR97_007536</name>
</gene>
<feature type="compositionally biased region" description="Polar residues" evidence="1">
    <location>
        <begin position="984"/>
        <end position="1008"/>
    </location>
</feature>
<feature type="region of interest" description="Disordered" evidence="1">
    <location>
        <begin position="890"/>
        <end position="1014"/>
    </location>
</feature>
<evidence type="ECO:0000313" key="4">
    <source>
        <dbReference type="Proteomes" id="UP001310594"/>
    </source>
</evidence>
<dbReference type="Proteomes" id="UP001310594">
    <property type="component" value="Unassembled WGS sequence"/>
</dbReference>
<feature type="compositionally biased region" description="Polar residues" evidence="1">
    <location>
        <begin position="899"/>
        <end position="912"/>
    </location>
</feature>
<feature type="compositionally biased region" description="Polar residues" evidence="1">
    <location>
        <begin position="772"/>
        <end position="794"/>
    </location>
</feature>
<evidence type="ECO:0000256" key="2">
    <source>
        <dbReference type="SAM" id="SignalP"/>
    </source>
</evidence>